<protein>
    <submittedName>
        <fullName evidence="1">Uncharacterized protein</fullName>
    </submittedName>
</protein>
<reference evidence="1 2" key="1">
    <citation type="submission" date="2023-07" db="EMBL/GenBank/DDBJ databases">
        <title>Genomic Encyclopedia of Type Strains, Phase IV (KMG-IV): sequencing the most valuable type-strain genomes for metagenomic binning, comparative biology and taxonomic classification.</title>
        <authorList>
            <person name="Goeker M."/>
        </authorList>
    </citation>
    <scope>NUCLEOTIDE SEQUENCE [LARGE SCALE GENOMIC DNA]</scope>
    <source>
        <strain evidence="1 2">DSM 19619</strain>
    </source>
</reference>
<evidence type="ECO:0000313" key="2">
    <source>
        <dbReference type="Proteomes" id="UP001242480"/>
    </source>
</evidence>
<keyword evidence="2" id="KW-1185">Reference proteome</keyword>
<name>A0ABU0JCV5_9HYPH</name>
<gene>
    <name evidence="1" type="ORF">QO011_004460</name>
</gene>
<comment type="caution">
    <text evidence="1">The sequence shown here is derived from an EMBL/GenBank/DDBJ whole genome shotgun (WGS) entry which is preliminary data.</text>
</comment>
<evidence type="ECO:0000313" key="1">
    <source>
        <dbReference type="EMBL" id="MDQ0471435.1"/>
    </source>
</evidence>
<proteinExistence type="predicted"/>
<dbReference type="Proteomes" id="UP001242480">
    <property type="component" value="Unassembled WGS sequence"/>
</dbReference>
<dbReference type="RefSeq" id="WP_307276577.1">
    <property type="nucleotide sequence ID" value="NZ_JAUSVX010000009.1"/>
</dbReference>
<accession>A0ABU0JCV5</accession>
<organism evidence="1 2">
    <name type="scientific">Labrys wisconsinensis</name>
    <dbReference type="NCBI Taxonomy" id="425677"/>
    <lineage>
        <taxon>Bacteria</taxon>
        <taxon>Pseudomonadati</taxon>
        <taxon>Pseudomonadota</taxon>
        <taxon>Alphaproteobacteria</taxon>
        <taxon>Hyphomicrobiales</taxon>
        <taxon>Xanthobacteraceae</taxon>
        <taxon>Labrys</taxon>
    </lineage>
</organism>
<dbReference type="EMBL" id="JAUSVX010000009">
    <property type="protein sequence ID" value="MDQ0471435.1"/>
    <property type="molecule type" value="Genomic_DNA"/>
</dbReference>
<sequence>MSDAPRHVLCRELRQRAHLHGETASILHKAALDADCGGPPGLDAGALRFQSCHHRIRSLECNAQADALEEDGWSSDPFS</sequence>